<gene>
    <name evidence="2" type="ORF">CCAP1982_LOCUS11010</name>
</gene>
<name>A0A811UV05_CERCA</name>
<evidence type="ECO:0000256" key="1">
    <source>
        <dbReference type="SAM" id="MobiDB-lite"/>
    </source>
</evidence>
<evidence type="ECO:0000313" key="2">
    <source>
        <dbReference type="EMBL" id="CAD7002521.1"/>
    </source>
</evidence>
<evidence type="ECO:0000313" key="3">
    <source>
        <dbReference type="Proteomes" id="UP000606786"/>
    </source>
</evidence>
<dbReference type="Proteomes" id="UP000606786">
    <property type="component" value="Unassembled WGS sequence"/>
</dbReference>
<reference evidence="2" key="1">
    <citation type="submission" date="2020-11" db="EMBL/GenBank/DDBJ databases">
        <authorList>
            <person name="Whitehead M."/>
        </authorList>
    </citation>
    <scope>NUCLEOTIDE SEQUENCE</scope>
    <source>
        <strain evidence="2">EGII</strain>
    </source>
</reference>
<proteinExistence type="predicted"/>
<keyword evidence="3" id="KW-1185">Reference proteome</keyword>
<sequence length="97" mass="10635">MSAGGGGVSDADGTADMLLEEPTKELNTGSAYRMDSDNKNPSEITDESNYSQALIRNPVHHLFRRPLTIQSSLVCSLKVNHSRIVSLENFTQLSCCY</sequence>
<feature type="region of interest" description="Disordered" evidence="1">
    <location>
        <begin position="1"/>
        <end position="49"/>
    </location>
</feature>
<accession>A0A811UV05</accession>
<comment type="caution">
    <text evidence="2">The sequence shown here is derived from an EMBL/GenBank/DDBJ whole genome shotgun (WGS) entry which is preliminary data.</text>
</comment>
<organism evidence="2 3">
    <name type="scientific">Ceratitis capitata</name>
    <name type="common">Mediterranean fruit fly</name>
    <name type="synonym">Tephritis capitata</name>
    <dbReference type="NCBI Taxonomy" id="7213"/>
    <lineage>
        <taxon>Eukaryota</taxon>
        <taxon>Metazoa</taxon>
        <taxon>Ecdysozoa</taxon>
        <taxon>Arthropoda</taxon>
        <taxon>Hexapoda</taxon>
        <taxon>Insecta</taxon>
        <taxon>Pterygota</taxon>
        <taxon>Neoptera</taxon>
        <taxon>Endopterygota</taxon>
        <taxon>Diptera</taxon>
        <taxon>Brachycera</taxon>
        <taxon>Muscomorpha</taxon>
        <taxon>Tephritoidea</taxon>
        <taxon>Tephritidae</taxon>
        <taxon>Ceratitis</taxon>
        <taxon>Ceratitis</taxon>
    </lineage>
</organism>
<dbReference type="AlphaFoldDB" id="A0A811UV05"/>
<protein>
    <submittedName>
        <fullName evidence="2">(Mediterranean fruit fly) hypothetical protein</fullName>
    </submittedName>
</protein>
<dbReference type="EMBL" id="CAJHJT010000034">
    <property type="protein sequence ID" value="CAD7002521.1"/>
    <property type="molecule type" value="Genomic_DNA"/>
</dbReference>